<comment type="caution">
    <text evidence="2">The sequence shown here is derived from an EMBL/GenBank/DDBJ whole genome shotgun (WGS) entry which is preliminary data.</text>
</comment>
<evidence type="ECO:0000313" key="2">
    <source>
        <dbReference type="EMBL" id="GAA4073442.1"/>
    </source>
</evidence>
<sequence>MFAQHEQTLRVKVDTNSTRKKGHNMTSMYERKLLNQKRIPKTRV</sequence>
<accession>A0ABP7VTU3</accession>
<evidence type="ECO:0000313" key="3">
    <source>
        <dbReference type="Proteomes" id="UP001501734"/>
    </source>
</evidence>
<keyword evidence="3" id="KW-1185">Reference proteome</keyword>
<evidence type="ECO:0000256" key="1">
    <source>
        <dbReference type="SAM" id="MobiDB-lite"/>
    </source>
</evidence>
<organism evidence="2 3">
    <name type="scientific">Amphibacillus indicireducens</name>
    <dbReference type="NCBI Taxonomy" id="1076330"/>
    <lineage>
        <taxon>Bacteria</taxon>
        <taxon>Bacillati</taxon>
        <taxon>Bacillota</taxon>
        <taxon>Bacilli</taxon>
        <taxon>Bacillales</taxon>
        <taxon>Bacillaceae</taxon>
        <taxon>Amphibacillus</taxon>
    </lineage>
</organism>
<protein>
    <submittedName>
        <fullName evidence="2">Uncharacterized protein</fullName>
    </submittedName>
</protein>
<dbReference type="Proteomes" id="UP001501734">
    <property type="component" value="Unassembled WGS sequence"/>
</dbReference>
<gene>
    <name evidence="2" type="ORF">GCM10022410_18440</name>
</gene>
<reference evidence="3" key="1">
    <citation type="journal article" date="2019" name="Int. J. Syst. Evol. Microbiol.">
        <title>The Global Catalogue of Microorganisms (GCM) 10K type strain sequencing project: providing services to taxonomists for standard genome sequencing and annotation.</title>
        <authorList>
            <consortium name="The Broad Institute Genomics Platform"/>
            <consortium name="The Broad Institute Genome Sequencing Center for Infectious Disease"/>
            <person name="Wu L."/>
            <person name="Ma J."/>
        </authorList>
    </citation>
    <scope>NUCLEOTIDE SEQUENCE [LARGE SCALE GENOMIC DNA]</scope>
    <source>
        <strain evidence="3">JCM 17250</strain>
    </source>
</reference>
<feature type="region of interest" description="Disordered" evidence="1">
    <location>
        <begin position="1"/>
        <end position="25"/>
    </location>
</feature>
<name>A0ABP7VTU3_9BACI</name>
<proteinExistence type="predicted"/>
<dbReference type="EMBL" id="BAABDL010000100">
    <property type="protein sequence ID" value="GAA4073442.1"/>
    <property type="molecule type" value="Genomic_DNA"/>
</dbReference>